<dbReference type="PANTHER" id="PTHR47245">
    <property type="entry name" value="PEPTIDYLPROLYL ISOMERASE"/>
    <property type="match status" value="1"/>
</dbReference>
<dbReference type="InterPro" id="IPR027304">
    <property type="entry name" value="Trigger_fact/SurA_dom_sf"/>
</dbReference>
<dbReference type="Gene3D" id="3.10.50.40">
    <property type="match status" value="1"/>
</dbReference>
<feature type="domain" description="PpiC" evidence="6">
    <location>
        <begin position="113"/>
        <end position="215"/>
    </location>
</feature>
<evidence type="ECO:0000259" key="6">
    <source>
        <dbReference type="PROSITE" id="PS50198"/>
    </source>
</evidence>
<evidence type="ECO:0000313" key="8">
    <source>
        <dbReference type="Proteomes" id="UP001302316"/>
    </source>
</evidence>
<evidence type="ECO:0000256" key="4">
    <source>
        <dbReference type="ARBA" id="ARBA00023110"/>
    </source>
</evidence>
<proteinExistence type="inferred from homology"/>
<evidence type="ECO:0000256" key="2">
    <source>
        <dbReference type="ARBA" id="ARBA00007656"/>
    </source>
</evidence>
<dbReference type="InterPro" id="IPR000297">
    <property type="entry name" value="PPIase_PpiC"/>
</dbReference>
<dbReference type="Proteomes" id="UP001302316">
    <property type="component" value="Unassembled WGS sequence"/>
</dbReference>
<accession>A0AAP6MLU4</accession>
<dbReference type="GO" id="GO:0003755">
    <property type="term" value="F:peptidyl-prolyl cis-trans isomerase activity"/>
    <property type="evidence" value="ECO:0007669"/>
    <property type="project" value="UniProtKB-KW"/>
</dbReference>
<evidence type="ECO:0000256" key="1">
    <source>
        <dbReference type="ARBA" id="ARBA00000971"/>
    </source>
</evidence>
<dbReference type="SUPFAM" id="SSF109998">
    <property type="entry name" value="Triger factor/SurA peptide-binding domain-like"/>
    <property type="match status" value="1"/>
</dbReference>
<organism evidence="7 8">
    <name type="scientific">Natronospira elongata</name>
    <dbReference type="NCBI Taxonomy" id="3110268"/>
    <lineage>
        <taxon>Bacteria</taxon>
        <taxon>Pseudomonadati</taxon>
        <taxon>Pseudomonadota</taxon>
        <taxon>Gammaproteobacteria</taxon>
        <taxon>Natronospirales</taxon>
        <taxon>Natronospiraceae</taxon>
        <taxon>Natronospira</taxon>
    </lineage>
</organism>
<dbReference type="AlphaFoldDB" id="A0AAP6MLU4"/>
<gene>
    <name evidence="7" type="ORF">VCB98_01260</name>
</gene>
<dbReference type="Pfam" id="PF00639">
    <property type="entry name" value="Rotamase"/>
    <property type="match status" value="1"/>
</dbReference>
<comment type="caution">
    <text evidence="7">The sequence shown here is derived from an EMBL/GenBank/DDBJ whole genome shotgun (WGS) entry which is preliminary data.</text>
</comment>
<keyword evidence="8" id="KW-1185">Reference proteome</keyword>
<dbReference type="SUPFAM" id="SSF54534">
    <property type="entry name" value="FKBP-like"/>
    <property type="match status" value="1"/>
</dbReference>
<sequence length="271" mass="30683">MTVQMHDPRAGSADIRVNGRVISEDSINREVQYHPAANLRTARRNAATALVVRELLLDEAERQGLSEITPEGDETREEAMIRELLDRNVDRPEPTEADCRQWFDANRDKLRIPDQHEVSHILLPAPPDDDELRDQARKQSKELIRQLREENASFLTLAREHSRCPSAEEGGHLGIIARGQTTPEFERALSRLPVGEAAEHAVESRYGFHIVLIHHRDEGRPLDFEEARPQIESYLVESVYRRGVSQYISILAGQAEIQGIDLDAATSPLVQ</sequence>
<keyword evidence="5 7" id="KW-0413">Isomerase</keyword>
<dbReference type="PANTHER" id="PTHR47245:SF2">
    <property type="entry name" value="PEPTIDYL-PROLYL CIS-TRANS ISOMERASE HP_0175-RELATED"/>
    <property type="match status" value="1"/>
</dbReference>
<dbReference type="EC" id="5.2.1.8" evidence="3"/>
<dbReference type="InterPro" id="IPR050245">
    <property type="entry name" value="PrsA_foldase"/>
</dbReference>
<protein>
    <recommendedName>
        <fullName evidence="3">peptidylprolyl isomerase</fullName>
        <ecNumber evidence="3">5.2.1.8</ecNumber>
    </recommendedName>
</protein>
<keyword evidence="4 5" id="KW-0697">Rotamase</keyword>
<comment type="catalytic activity">
    <reaction evidence="1">
        <text>[protein]-peptidylproline (omega=180) = [protein]-peptidylproline (omega=0)</text>
        <dbReference type="Rhea" id="RHEA:16237"/>
        <dbReference type="Rhea" id="RHEA-COMP:10747"/>
        <dbReference type="Rhea" id="RHEA-COMP:10748"/>
        <dbReference type="ChEBI" id="CHEBI:83833"/>
        <dbReference type="ChEBI" id="CHEBI:83834"/>
        <dbReference type="EC" id="5.2.1.8"/>
    </reaction>
</comment>
<reference evidence="7 8" key="1">
    <citation type="submission" date="2023-12" db="EMBL/GenBank/DDBJ databases">
        <title>Whole-genome sequencing of halo(alkali)philic microorganisms from hypersaline lakes.</title>
        <authorList>
            <person name="Sorokin D.Y."/>
            <person name="Merkel A.Y."/>
            <person name="Messina E."/>
            <person name="Yakimov M."/>
        </authorList>
    </citation>
    <scope>NUCLEOTIDE SEQUENCE [LARGE SCALE GENOMIC DNA]</scope>
    <source>
        <strain evidence="7 8">AB-CW1</strain>
    </source>
</reference>
<dbReference type="InterPro" id="IPR046357">
    <property type="entry name" value="PPIase_dom_sf"/>
</dbReference>
<evidence type="ECO:0000313" key="7">
    <source>
        <dbReference type="EMBL" id="MEA5444446.1"/>
    </source>
</evidence>
<dbReference type="EMBL" id="JAYGII010000002">
    <property type="protein sequence ID" value="MEA5444446.1"/>
    <property type="molecule type" value="Genomic_DNA"/>
</dbReference>
<dbReference type="PROSITE" id="PS50198">
    <property type="entry name" value="PPIC_PPIASE_2"/>
    <property type="match status" value="1"/>
</dbReference>
<dbReference type="RefSeq" id="WP_346049656.1">
    <property type="nucleotide sequence ID" value="NZ_JAYGII010000002.1"/>
</dbReference>
<comment type="similarity">
    <text evidence="2">Belongs to the PpiC/parvulin rotamase family.</text>
</comment>
<name>A0AAP6MLU4_9GAMM</name>
<evidence type="ECO:0000256" key="5">
    <source>
        <dbReference type="PROSITE-ProRule" id="PRU00278"/>
    </source>
</evidence>
<evidence type="ECO:0000256" key="3">
    <source>
        <dbReference type="ARBA" id="ARBA00013194"/>
    </source>
</evidence>